<dbReference type="Proteomes" id="UP000008524">
    <property type="component" value="Chromosome 9"/>
</dbReference>
<dbReference type="GeneID" id="3660224"/>
<dbReference type="PaxDb" id="5691-EAN76256"/>
<name>Q38G14_TRYB2</name>
<dbReference type="EMBL" id="CM000207">
    <property type="protein sequence ID" value="EAN76256.1"/>
    <property type="molecule type" value="Genomic_DNA"/>
</dbReference>
<reference evidence="1 2" key="1">
    <citation type="journal article" date="2005" name="Science">
        <title>Comparative genomics of trypanosomatid parasitic protozoa.</title>
        <authorList>
            <person name="El-Sayed N.M."/>
            <person name="Myler P.J."/>
            <person name="Blandin G."/>
            <person name="Berriman M."/>
            <person name="Crabtree J."/>
            <person name="Aggarwal G."/>
            <person name="Caler E."/>
            <person name="Renauld H."/>
            <person name="Worthey E.A."/>
            <person name="Hertz-Fowler C."/>
            <person name="Ghedin E."/>
            <person name="Peacock C."/>
            <person name="Bartholomeu D.C."/>
            <person name="Haas B.J."/>
            <person name="Tran A.N."/>
            <person name="Wortman J.R."/>
            <person name="Alsmark U.C."/>
            <person name="Angiuoli S."/>
            <person name="Anupama A."/>
            <person name="Badger J."/>
            <person name="Bringaud F."/>
            <person name="Cadag E."/>
            <person name="Carlton J.M."/>
            <person name="Cerqueira G.C."/>
            <person name="Creasy T."/>
            <person name="Delcher A.L."/>
            <person name="Djikeng A."/>
            <person name="Embley T.M."/>
            <person name="Hauser C."/>
            <person name="Ivens A.C."/>
            <person name="Kummerfeld S.K."/>
            <person name="Pereira-Leal J.B."/>
            <person name="Nilsson D."/>
            <person name="Peterson J."/>
            <person name="Salzberg S.L."/>
            <person name="Shallom J."/>
            <person name="Silva J.C."/>
            <person name="Sundaram J."/>
            <person name="Westenberger S."/>
            <person name="White O."/>
            <person name="Melville S.E."/>
            <person name="Donelson J.E."/>
            <person name="Andersson B."/>
            <person name="Stuart K.D."/>
            <person name="Hall N."/>
        </authorList>
    </citation>
    <scope>NUCLEOTIDE SEQUENCE [LARGE SCALE GENOMIC DNA]</scope>
    <source>
        <strain evidence="1 2">927/4 GUTat10.1</strain>
    </source>
</reference>
<dbReference type="InParanoid" id="Q38G14"/>
<evidence type="ECO:0000313" key="2">
    <source>
        <dbReference type="Proteomes" id="UP000008524"/>
    </source>
</evidence>
<evidence type="ECO:0000313" key="1">
    <source>
        <dbReference type="EMBL" id="EAN76256.1"/>
    </source>
</evidence>
<sequence length="69" mass="8206">MGRSPEKLDIPSHPAQPLVIQTVSHMEGRKRPSKMFPPYRQRGVQFRWKKRGLNRGYINIFQRCAENRK</sequence>
<dbReference type="RefSeq" id="XP_803419.1">
    <property type="nucleotide sequence ID" value="XM_798326.1"/>
</dbReference>
<reference evidence="1 2" key="2">
    <citation type="journal article" date="2005" name="Science">
        <title>The genome of the African trypanosome Trypanosoma brucei.</title>
        <authorList>
            <person name="Berriman M."/>
            <person name="Ghedin E."/>
            <person name="Hertz-Fowler C."/>
            <person name="Blandin G."/>
            <person name="Renauld H."/>
            <person name="Bartholomeu D.C."/>
            <person name="Lennard N.J."/>
            <person name="Caler E."/>
            <person name="Hamlin N.E."/>
            <person name="Haas B."/>
            <person name="Bohme U."/>
            <person name="Hannick L."/>
            <person name="Aslett M.A."/>
            <person name="Shallom J."/>
            <person name="Marcello L."/>
            <person name="Hou L."/>
            <person name="Wickstead B."/>
            <person name="Alsmark U.C."/>
            <person name="Arrowsmith C."/>
            <person name="Atkin R.J."/>
            <person name="Barron A.J."/>
            <person name="Bringaud F."/>
            <person name="Brooks K."/>
            <person name="Carrington M."/>
            <person name="Cherevach I."/>
            <person name="Chillingworth T.J."/>
            <person name="Churcher C."/>
            <person name="Clark L.N."/>
            <person name="Corton C.H."/>
            <person name="Cronin A."/>
            <person name="Davies R.M."/>
            <person name="Doggett J."/>
            <person name="Djikeng A."/>
            <person name="Feldblyum T."/>
            <person name="Field M.C."/>
            <person name="Fraser A."/>
            <person name="Goodhead I."/>
            <person name="Hance Z."/>
            <person name="Harper D."/>
            <person name="Harris B.R."/>
            <person name="Hauser H."/>
            <person name="Hostetler J."/>
            <person name="Ivens A."/>
            <person name="Jagels K."/>
            <person name="Johnson D."/>
            <person name="Johnson J."/>
            <person name="Jones K."/>
            <person name="Kerhornou A.X."/>
            <person name="Koo H."/>
            <person name="Larke N."/>
            <person name="Landfear S."/>
            <person name="Larkin C."/>
            <person name="Leech V."/>
            <person name="Line A."/>
            <person name="Lord A."/>
            <person name="Macleod A."/>
            <person name="Mooney P.J."/>
            <person name="Moule S."/>
            <person name="Martin D.M."/>
            <person name="Morgan G.W."/>
            <person name="Mungall K."/>
            <person name="Norbertczak H."/>
            <person name="Ormond D."/>
            <person name="Pai G."/>
            <person name="Peacock C.S."/>
            <person name="Peterson J."/>
            <person name="Quail M.A."/>
            <person name="Rabbinowitsch E."/>
            <person name="Rajandream M.A."/>
            <person name="Reitter C."/>
            <person name="Salzberg S.L."/>
            <person name="Sanders M."/>
            <person name="Schobel S."/>
            <person name="Sharp S."/>
            <person name="Simmonds M."/>
            <person name="Simpson A.J."/>
            <person name="Tallon L."/>
            <person name="Turner C.M."/>
            <person name="Tait A."/>
            <person name="Tivey A.R."/>
            <person name="Van Aken S."/>
            <person name="Walker D."/>
            <person name="Wanless D."/>
            <person name="Wang S."/>
            <person name="White B."/>
            <person name="White O."/>
            <person name="Whitehead S."/>
            <person name="Woodward J."/>
            <person name="Wortman J."/>
            <person name="Adams M.D."/>
            <person name="Embley T.M."/>
            <person name="Gull K."/>
            <person name="Ullu E."/>
            <person name="Barry J.D."/>
            <person name="Fairlamb A.H."/>
            <person name="Opperdoes F."/>
            <person name="Barrell B.G."/>
            <person name="Donelson J.E."/>
            <person name="Hall N."/>
            <person name="Fraser C.M."/>
            <person name="Melville S.E."/>
            <person name="El-Sayed N.M."/>
        </authorList>
    </citation>
    <scope>NUCLEOTIDE SEQUENCE [LARGE SCALE GENOMIC DNA]</scope>
    <source>
        <strain evidence="1 2">927/4 GUTat10.1</strain>
    </source>
</reference>
<organism evidence="1 2">
    <name type="scientific">Trypanosoma brucei brucei (strain 927/4 GUTat10.1)</name>
    <dbReference type="NCBI Taxonomy" id="185431"/>
    <lineage>
        <taxon>Eukaryota</taxon>
        <taxon>Discoba</taxon>
        <taxon>Euglenozoa</taxon>
        <taxon>Kinetoplastea</taxon>
        <taxon>Metakinetoplastina</taxon>
        <taxon>Trypanosomatida</taxon>
        <taxon>Trypanosomatidae</taxon>
        <taxon>Trypanosoma</taxon>
    </lineage>
</organism>
<accession>Q38G14</accession>
<protein>
    <submittedName>
        <fullName evidence="1">Uncharacterized protein</fullName>
    </submittedName>
</protein>
<gene>
    <name evidence="1" type="ORF">Tb09.160.0270</name>
</gene>
<proteinExistence type="predicted"/>
<keyword evidence="2" id="KW-1185">Reference proteome</keyword>
<dbReference type="AlphaFoldDB" id="Q38G14"/>
<dbReference type="KEGG" id="tbr:Tb09.160.0270"/>